<evidence type="ECO:0008006" key="4">
    <source>
        <dbReference type="Google" id="ProtNLM"/>
    </source>
</evidence>
<feature type="chain" id="PRO_5040199949" description="Receptor ligand binding region domain-containing protein" evidence="1">
    <location>
        <begin position="17"/>
        <end position="163"/>
    </location>
</feature>
<evidence type="ECO:0000313" key="2">
    <source>
        <dbReference type="EMBL" id="KAJ4838990.1"/>
    </source>
</evidence>
<evidence type="ECO:0000256" key="1">
    <source>
        <dbReference type="SAM" id="SignalP"/>
    </source>
</evidence>
<feature type="signal peptide" evidence="1">
    <location>
        <begin position="1"/>
        <end position="16"/>
    </location>
</feature>
<reference evidence="2" key="1">
    <citation type="submission" date="2022-02" db="EMBL/GenBank/DDBJ databases">
        <authorList>
            <person name="Henning P.M."/>
            <person name="McCubbin A.G."/>
            <person name="Shore J.S."/>
        </authorList>
    </citation>
    <scope>NUCLEOTIDE SEQUENCE</scope>
    <source>
        <strain evidence="2">F60SS</strain>
        <tissue evidence="2">Leaves</tissue>
    </source>
</reference>
<protein>
    <recommendedName>
        <fullName evidence="4">Receptor ligand binding region domain-containing protein</fullName>
    </recommendedName>
</protein>
<keyword evidence="1" id="KW-0732">Signal</keyword>
<name>A0A9Q0FWH3_9ROSI</name>
<evidence type="ECO:0000313" key="3">
    <source>
        <dbReference type="Proteomes" id="UP001141552"/>
    </source>
</evidence>
<gene>
    <name evidence="2" type="ORF">Tsubulata_048868</name>
</gene>
<keyword evidence="3" id="KW-1185">Reference proteome</keyword>
<dbReference type="Proteomes" id="UP001141552">
    <property type="component" value="Unassembled WGS sequence"/>
</dbReference>
<organism evidence="2 3">
    <name type="scientific">Turnera subulata</name>
    <dbReference type="NCBI Taxonomy" id="218843"/>
    <lineage>
        <taxon>Eukaryota</taxon>
        <taxon>Viridiplantae</taxon>
        <taxon>Streptophyta</taxon>
        <taxon>Embryophyta</taxon>
        <taxon>Tracheophyta</taxon>
        <taxon>Spermatophyta</taxon>
        <taxon>Magnoliopsida</taxon>
        <taxon>eudicotyledons</taxon>
        <taxon>Gunneridae</taxon>
        <taxon>Pentapetalae</taxon>
        <taxon>rosids</taxon>
        <taxon>fabids</taxon>
        <taxon>Malpighiales</taxon>
        <taxon>Passifloraceae</taxon>
        <taxon>Turnera</taxon>
    </lineage>
</organism>
<proteinExistence type="predicted"/>
<dbReference type="EMBL" id="JAKUCV010003422">
    <property type="protein sequence ID" value="KAJ4838990.1"/>
    <property type="molecule type" value="Genomic_DNA"/>
</dbReference>
<sequence>MSSLVFLFLLFVASKATEKGETYTPHCTFNHQRVLGSVGGVIDYSSRVGKEQRIAIEMAVQDFSNSNNCSKQLALWLEDSSGSLAKAASASKASLLSSRLLFSTFTMTNKKLLNSTIKLIGSGQVHAMIGTLTAQEAALFSEIDERIKDISIVSLTSPAINPP</sequence>
<feature type="non-terminal residue" evidence="2">
    <location>
        <position position="1"/>
    </location>
</feature>
<comment type="caution">
    <text evidence="2">The sequence shown here is derived from an EMBL/GenBank/DDBJ whole genome shotgun (WGS) entry which is preliminary data.</text>
</comment>
<dbReference type="AlphaFoldDB" id="A0A9Q0FWH3"/>
<reference evidence="2" key="2">
    <citation type="journal article" date="2023" name="Plants (Basel)">
        <title>Annotation of the Turnera subulata (Passifloraceae) Draft Genome Reveals the S-Locus Evolved after the Divergence of Turneroideae from Passifloroideae in a Stepwise Manner.</title>
        <authorList>
            <person name="Henning P.M."/>
            <person name="Roalson E.H."/>
            <person name="Mir W."/>
            <person name="McCubbin A.G."/>
            <person name="Shore J.S."/>
        </authorList>
    </citation>
    <scope>NUCLEOTIDE SEQUENCE</scope>
    <source>
        <strain evidence="2">F60SS</strain>
    </source>
</reference>
<accession>A0A9Q0FWH3</accession>
<dbReference type="OrthoDB" id="5984008at2759"/>